<name>A0ABS9X559_9GAMM</name>
<feature type="compositionally biased region" description="Polar residues" evidence="1">
    <location>
        <begin position="249"/>
        <end position="260"/>
    </location>
</feature>
<proteinExistence type="predicted"/>
<accession>A0ABS9X559</accession>
<keyword evidence="2" id="KW-0812">Transmembrane</keyword>
<keyword evidence="2" id="KW-1133">Transmembrane helix</keyword>
<feature type="transmembrane region" description="Helical" evidence="2">
    <location>
        <begin position="77"/>
        <end position="98"/>
    </location>
</feature>
<dbReference type="EMBL" id="JAKKSL010000002">
    <property type="protein sequence ID" value="MCI2284177.1"/>
    <property type="molecule type" value="Genomic_DNA"/>
</dbReference>
<sequence length="379" mass="43063">MSILNSFFGPIVNPITQTIKGFISKRVDRWLSKRVPGNFEHKLSSRNIFIMPTRFGFAYLFFDVLLFLLGTNYQNNTILLLSYLLASLFITVMMHSFYNFSQLTFSSTATQYTFANQQAFFLIHIKANKRHFDLNFLFAAQRQYSNATLAPNEKGDKKMREKMLTQKAISITVEQCEVGECQVALPYLATKRGIINLGRVKVYSEYSLGLFISWAMLDFSHQLVVFPQPKKLMNSQNYLSGLEGDDKQNQSNVNNASSGTDDFTELKNYITGESQARVAWKQLARGQGKLSKHYENEEGSLRWLKLSDMPSLEIETKLSYLCYLIVEYSKSEQDFGMLLDVNSSGVANNTAIKIMPGSGYQHQQNCLIALAKFNPTGAN</sequence>
<dbReference type="PANTHER" id="PTHR34351:SF1">
    <property type="entry name" value="SLR1927 PROTEIN"/>
    <property type="match status" value="1"/>
</dbReference>
<keyword evidence="4" id="KW-1185">Reference proteome</keyword>
<feature type="region of interest" description="Disordered" evidence="1">
    <location>
        <begin position="241"/>
        <end position="260"/>
    </location>
</feature>
<protein>
    <submittedName>
        <fullName evidence="3">DUF58 domain-containing protein</fullName>
    </submittedName>
</protein>
<dbReference type="RefSeq" id="WP_242286630.1">
    <property type="nucleotide sequence ID" value="NZ_JAKKSL010000002.1"/>
</dbReference>
<keyword evidence="2" id="KW-0472">Membrane</keyword>
<evidence type="ECO:0000313" key="4">
    <source>
        <dbReference type="Proteomes" id="UP001139646"/>
    </source>
</evidence>
<comment type="caution">
    <text evidence="3">The sequence shown here is derived from an EMBL/GenBank/DDBJ whole genome shotgun (WGS) entry which is preliminary data.</text>
</comment>
<reference evidence="3" key="1">
    <citation type="submission" date="2022-01" db="EMBL/GenBank/DDBJ databases">
        <title>Colwellia maritima, isolated from seawater.</title>
        <authorList>
            <person name="Kristyanto S."/>
            <person name="Jung J."/>
            <person name="Jeon C.O."/>
        </authorList>
    </citation>
    <scope>NUCLEOTIDE SEQUENCE</scope>
    <source>
        <strain evidence="3">MSW7</strain>
    </source>
</reference>
<evidence type="ECO:0000313" key="3">
    <source>
        <dbReference type="EMBL" id="MCI2284177.1"/>
    </source>
</evidence>
<organism evidence="3 4">
    <name type="scientific">Colwellia maritima</name>
    <dbReference type="NCBI Taxonomy" id="2912588"/>
    <lineage>
        <taxon>Bacteria</taxon>
        <taxon>Pseudomonadati</taxon>
        <taxon>Pseudomonadota</taxon>
        <taxon>Gammaproteobacteria</taxon>
        <taxon>Alteromonadales</taxon>
        <taxon>Colwelliaceae</taxon>
        <taxon>Colwellia</taxon>
    </lineage>
</organism>
<dbReference type="Proteomes" id="UP001139646">
    <property type="component" value="Unassembled WGS sequence"/>
</dbReference>
<evidence type="ECO:0000256" key="2">
    <source>
        <dbReference type="SAM" id="Phobius"/>
    </source>
</evidence>
<gene>
    <name evidence="3" type="ORF">L3081_13290</name>
</gene>
<feature type="transmembrane region" description="Helical" evidence="2">
    <location>
        <begin position="48"/>
        <end position="70"/>
    </location>
</feature>
<dbReference type="PANTHER" id="PTHR34351">
    <property type="entry name" value="SLR1927 PROTEIN-RELATED"/>
    <property type="match status" value="1"/>
</dbReference>
<evidence type="ECO:0000256" key="1">
    <source>
        <dbReference type="SAM" id="MobiDB-lite"/>
    </source>
</evidence>